<dbReference type="PANTHER" id="PTHR10121:SF0">
    <property type="entry name" value="COATOMER SUBUNIT DELTA"/>
    <property type="match status" value="1"/>
</dbReference>
<evidence type="ECO:0000313" key="14">
    <source>
        <dbReference type="EMBL" id="TNN18674.1"/>
    </source>
</evidence>
<gene>
    <name evidence="14" type="ORF">EWB00_009977</name>
</gene>
<keyword evidence="5 10" id="KW-0931">ER-Golgi transport</keyword>
<evidence type="ECO:0000256" key="1">
    <source>
        <dbReference type="ARBA" id="ARBA00010516"/>
    </source>
</evidence>
<dbReference type="GO" id="GO:0006888">
    <property type="term" value="P:endoplasmic reticulum to Golgi vesicle-mediated transport"/>
    <property type="evidence" value="ECO:0007669"/>
    <property type="project" value="TreeGrafter"/>
</dbReference>
<dbReference type="SUPFAM" id="SSF49447">
    <property type="entry name" value="Second domain of Mu2 adaptin subunit (ap50) of ap2 adaptor"/>
    <property type="match status" value="1"/>
</dbReference>
<dbReference type="FunFam" id="3.30.450.60:FF:000003">
    <property type="entry name" value="Coatomer subunit delta"/>
    <property type="match status" value="1"/>
</dbReference>
<comment type="subcellular location">
    <subcellularLocation>
        <location evidence="10 11">Cytoplasm</location>
    </subcellularLocation>
    <subcellularLocation>
        <location evidence="10 11">Cytoplasmic vesicle</location>
        <location evidence="10 11">COPI-coated vesicle membrane</location>
        <topology evidence="10 11">Peripheral membrane protein</topology>
        <orientation evidence="10 11">Cytoplasmic side</orientation>
    </subcellularLocation>
    <subcellularLocation>
        <location evidence="10 11">Golgi apparatus membrane</location>
        <topology evidence="10 11">Peripheral membrane protein</topology>
        <orientation evidence="10 11">Cytoplasmic side</orientation>
    </subcellularLocation>
</comment>
<dbReference type="GO" id="GO:0006890">
    <property type="term" value="P:retrograde vesicle-mediated transport, Golgi to endoplasmic reticulum"/>
    <property type="evidence" value="ECO:0007669"/>
    <property type="project" value="UniProtKB-UniRule"/>
</dbReference>
<evidence type="ECO:0000256" key="10">
    <source>
        <dbReference type="RuleBase" id="RU364018"/>
    </source>
</evidence>
<keyword evidence="8 10" id="KW-0472">Membrane</keyword>
<dbReference type="Pfam" id="PF00928">
    <property type="entry name" value="Adap_comp_sub"/>
    <property type="match status" value="1"/>
</dbReference>
<keyword evidence="6 10" id="KW-0653">Protein transport</keyword>
<dbReference type="OrthoDB" id="10266042at2759"/>
<dbReference type="Gene3D" id="2.60.40.1170">
    <property type="entry name" value="Mu homology domain, subdomain B"/>
    <property type="match status" value="2"/>
</dbReference>
<dbReference type="AlphaFoldDB" id="A0A4Z2DQ64"/>
<dbReference type="STRING" id="6182.A0A4Z2DQ64"/>
<evidence type="ECO:0000256" key="9">
    <source>
        <dbReference type="ARBA" id="ARBA00023329"/>
    </source>
</evidence>
<comment type="caution">
    <text evidence="14">The sequence shown here is derived from an EMBL/GenBank/DDBJ whole genome shotgun (WGS) entry which is preliminary data.</text>
</comment>
<comment type="subunit">
    <text evidence="2 10">Oligomeric complex that consists of at least the alpha, beta, beta', gamma, delta, epsilon and zeta subunits.</text>
</comment>
<dbReference type="SUPFAM" id="SSF64356">
    <property type="entry name" value="SNARE-like"/>
    <property type="match status" value="1"/>
</dbReference>
<evidence type="ECO:0000256" key="12">
    <source>
        <dbReference type="SAM" id="Coils"/>
    </source>
</evidence>
<dbReference type="InterPro" id="IPR022775">
    <property type="entry name" value="AP_mu_sigma_su"/>
</dbReference>
<evidence type="ECO:0000256" key="11">
    <source>
        <dbReference type="RuleBase" id="RU366052"/>
    </source>
</evidence>
<evidence type="ECO:0000256" key="6">
    <source>
        <dbReference type="ARBA" id="ARBA00022927"/>
    </source>
</evidence>
<dbReference type="InterPro" id="IPR036168">
    <property type="entry name" value="AP2_Mu_C_sf"/>
</dbReference>
<keyword evidence="7 10" id="KW-0333">Golgi apparatus</keyword>
<evidence type="ECO:0000259" key="13">
    <source>
        <dbReference type="PROSITE" id="PS51072"/>
    </source>
</evidence>
<dbReference type="GO" id="GO:0015031">
    <property type="term" value="P:protein transport"/>
    <property type="evidence" value="ECO:0007669"/>
    <property type="project" value="UniProtKB-KW"/>
</dbReference>
<keyword evidence="4 10" id="KW-0963">Cytoplasm</keyword>
<dbReference type="InterPro" id="IPR028565">
    <property type="entry name" value="MHD"/>
</dbReference>
<dbReference type="GO" id="GO:0000139">
    <property type="term" value="C:Golgi membrane"/>
    <property type="evidence" value="ECO:0007669"/>
    <property type="project" value="UniProtKB-SubCell"/>
</dbReference>
<dbReference type="Pfam" id="PF01217">
    <property type="entry name" value="Clat_adaptor_s"/>
    <property type="match status" value="1"/>
</dbReference>
<comment type="function">
    <text evidence="10">The coatomer is a cytosolic protein complex that binds to dilysine motifs and reversibly associates with Golgi non-clathrin-coated vesicles, which further mediate biosynthetic protein transport from the ER, via the Golgi up to the trans Golgi network. Coatomer complex is required for budding from Golgi membranes, and is essential for the retrograde Golgi-to-ER transport of dilysine-tagged proteins.</text>
</comment>
<sequence length="549" mass="60984">MVLLAASICTRDGKALVSRQFVEMTKARIEGLIATFPKLIGAGKQHTFVETESVRYVYQPLEKLYVLLITTKASNILEDLETLRLFARVIPEYGCGTDENDIVAHAFQLIFAFDEIIALGYREDVNLSQIRTYTEMDSHDERVFRAVQENKERDAKEQMKQRARELQQARLEAGKRSGGMNIPGFSNYRSGIGGFSSDLNEPRVIVVKDRLADGNADSLGGLPATNATNVLTSVKRSGMQLGGQGGMKGIDQFVNRLKAEGEMVNEDVMKLVSGSSETDSLLSNPSSALTQKSHVKKENLHLRIEEKLVVQAGRDGGLESMELQGTMFAQAITNEACEAKIKVDTSMCTNPSNEHRPPVQLQTHPNIDKKVFMSTGWIQIKSGGKPFPNGQEVGILRWRFQTSDEHALPVTINCWPNEIPGGFEVNVEYELQDSDLELENVVMSIPLPPSSKAPLIGNCDGEYELSPRRTQLDWRIPIVNSSNSSGSLEFTLKTERGAQAEQFFPLKLNFGSNKSYCGIQIMEATVSNQDTPIKFSCESNFHTEKYEIS</sequence>
<evidence type="ECO:0000256" key="4">
    <source>
        <dbReference type="ARBA" id="ARBA00022490"/>
    </source>
</evidence>
<dbReference type="PANTHER" id="PTHR10121">
    <property type="entry name" value="COATOMER SUBUNIT DELTA"/>
    <property type="match status" value="1"/>
</dbReference>
<accession>A0A4Z2DQ64</accession>
<keyword evidence="12" id="KW-0175">Coiled coil</keyword>
<evidence type="ECO:0000256" key="7">
    <source>
        <dbReference type="ARBA" id="ARBA00023034"/>
    </source>
</evidence>
<dbReference type="CDD" id="cd14830">
    <property type="entry name" value="Delta_COP_N"/>
    <property type="match status" value="1"/>
</dbReference>
<evidence type="ECO:0000313" key="15">
    <source>
        <dbReference type="Proteomes" id="UP000311919"/>
    </source>
</evidence>
<proteinExistence type="inferred from homology"/>
<name>A0A4Z2DQ64_SCHJA</name>
<evidence type="ECO:0000256" key="8">
    <source>
        <dbReference type="ARBA" id="ARBA00023136"/>
    </source>
</evidence>
<dbReference type="EMBL" id="SKCS01000068">
    <property type="protein sequence ID" value="TNN18674.1"/>
    <property type="molecule type" value="Genomic_DNA"/>
</dbReference>
<dbReference type="Proteomes" id="UP000311919">
    <property type="component" value="Unassembled WGS sequence"/>
</dbReference>
<dbReference type="PROSITE" id="PS51072">
    <property type="entry name" value="MHD"/>
    <property type="match status" value="1"/>
</dbReference>
<keyword evidence="15" id="KW-1185">Reference proteome</keyword>
<evidence type="ECO:0000256" key="3">
    <source>
        <dbReference type="ARBA" id="ARBA00022448"/>
    </source>
</evidence>
<feature type="coiled-coil region" evidence="12">
    <location>
        <begin position="146"/>
        <end position="176"/>
    </location>
</feature>
<dbReference type="Gene3D" id="3.30.450.60">
    <property type="match status" value="1"/>
</dbReference>
<dbReference type="GO" id="GO:0030126">
    <property type="term" value="C:COPI vesicle coat"/>
    <property type="evidence" value="ECO:0007669"/>
    <property type="project" value="UniProtKB-UniRule"/>
</dbReference>
<evidence type="ECO:0000256" key="2">
    <source>
        <dbReference type="ARBA" id="ARBA00011775"/>
    </source>
</evidence>
<keyword evidence="9 10" id="KW-0968">Cytoplasmic vesicle</keyword>
<dbReference type="GO" id="GO:0051645">
    <property type="term" value="P:Golgi localization"/>
    <property type="evidence" value="ECO:0007669"/>
    <property type="project" value="TreeGrafter"/>
</dbReference>
<dbReference type="InterPro" id="IPR027059">
    <property type="entry name" value="Coatomer_dsu"/>
</dbReference>
<organism evidence="14 15">
    <name type="scientific">Schistosoma japonicum</name>
    <name type="common">Blood fluke</name>
    <dbReference type="NCBI Taxonomy" id="6182"/>
    <lineage>
        <taxon>Eukaryota</taxon>
        <taxon>Metazoa</taxon>
        <taxon>Spiralia</taxon>
        <taxon>Lophotrochozoa</taxon>
        <taxon>Platyhelminthes</taxon>
        <taxon>Trematoda</taxon>
        <taxon>Digenea</taxon>
        <taxon>Strigeidida</taxon>
        <taxon>Schistosomatoidea</taxon>
        <taxon>Schistosomatidae</taxon>
        <taxon>Schistosoma</taxon>
    </lineage>
</organism>
<comment type="similarity">
    <text evidence="1 10">Belongs to the adaptor complexes medium subunit family. Delta-COP subfamily.</text>
</comment>
<feature type="domain" description="MHD" evidence="13">
    <location>
        <begin position="297"/>
        <end position="549"/>
    </location>
</feature>
<dbReference type="InterPro" id="IPR011012">
    <property type="entry name" value="Longin-like_dom_sf"/>
</dbReference>
<reference evidence="14 15" key="1">
    <citation type="submission" date="2019-03" db="EMBL/GenBank/DDBJ databases">
        <title>An improved genome assembly of the fluke Schistosoma japonicum.</title>
        <authorList>
            <person name="Hu W."/>
            <person name="Luo F."/>
            <person name="Yin M."/>
            <person name="Mo X."/>
            <person name="Sun C."/>
            <person name="Wu Q."/>
            <person name="Zhu B."/>
            <person name="Xiang M."/>
            <person name="Wang J."/>
            <person name="Wang Y."/>
            <person name="Zhang T."/>
            <person name="Xu B."/>
            <person name="Zheng H."/>
            <person name="Feng Z."/>
        </authorList>
    </citation>
    <scope>NUCLEOTIDE SEQUENCE [LARGE SCALE GENOMIC DNA]</scope>
    <source>
        <strain evidence="14">HuSjv2</strain>
        <tissue evidence="14">Worms</tissue>
    </source>
</reference>
<dbReference type="CDD" id="cd09254">
    <property type="entry name" value="AP_delta-COPI_MHD"/>
    <property type="match status" value="1"/>
</dbReference>
<protein>
    <recommendedName>
        <fullName evidence="10">Coatomer subunit delta</fullName>
    </recommendedName>
</protein>
<keyword evidence="3 10" id="KW-0813">Transport</keyword>
<evidence type="ECO:0000256" key="5">
    <source>
        <dbReference type="ARBA" id="ARBA00022892"/>
    </source>
</evidence>